<reference evidence="5 6" key="1">
    <citation type="submission" date="2019-07" db="EMBL/GenBank/DDBJ databases">
        <title>Genomes of Cafeteria roenbergensis.</title>
        <authorList>
            <person name="Fischer M.G."/>
            <person name="Hackl T."/>
            <person name="Roman M."/>
        </authorList>
    </citation>
    <scope>NUCLEOTIDE SEQUENCE [LARGE SCALE GENOMIC DNA]</scope>
    <source>
        <strain evidence="3 6">BVI</strain>
        <strain evidence="4 5">E4-10P</strain>
    </source>
</reference>
<dbReference type="EMBL" id="VLTN01000002">
    <property type="protein sequence ID" value="KAA0157180.1"/>
    <property type="molecule type" value="Genomic_DNA"/>
</dbReference>
<keyword evidence="2" id="KW-1015">Disulfide bond</keyword>
<accession>A0A5A8EH60</accession>
<evidence type="ECO:0000256" key="2">
    <source>
        <dbReference type="ARBA" id="ARBA00023157"/>
    </source>
</evidence>
<dbReference type="GO" id="GO:0005739">
    <property type="term" value="C:mitochondrion"/>
    <property type="evidence" value="ECO:0007669"/>
    <property type="project" value="TreeGrafter"/>
</dbReference>
<dbReference type="GO" id="GO:0033617">
    <property type="term" value="P:mitochondrial respiratory chain complex IV assembly"/>
    <property type="evidence" value="ECO:0007669"/>
    <property type="project" value="TreeGrafter"/>
</dbReference>
<name>A0A5A8EH60_CAFRO</name>
<evidence type="ECO:0000256" key="1">
    <source>
        <dbReference type="ARBA" id="ARBA00007785"/>
    </source>
</evidence>
<dbReference type="PANTHER" id="PTHR28627">
    <property type="entry name" value="CYTOCHROME C OXIDASE ASSEMBLY FACTOR 5"/>
    <property type="match status" value="1"/>
</dbReference>
<evidence type="ECO:0000313" key="6">
    <source>
        <dbReference type="Proteomes" id="UP000323011"/>
    </source>
</evidence>
<organism evidence="4 5">
    <name type="scientific">Cafeteria roenbergensis</name>
    <name type="common">Marine flagellate</name>
    <dbReference type="NCBI Taxonomy" id="33653"/>
    <lineage>
        <taxon>Eukaryota</taxon>
        <taxon>Sar</taxon>
        <taxon>Stramenopiles</taxon>
        <taxon>Bigyra</taxon>
        <taxon>Opalozoa</taxon>
        <taxon>Bicosoecida</taxon>
        <taxon>Cafeteriaceae</taxon>
        <taxon>Cafeteria</taxon>
    </lineage>
</organism>
<protein>
    <recommendedName>
        <fullName evidence="7">Cytochrome c oxidase assembly factor 5</fullName>
    </recommendedName>
</protein>
<dbReference type="InterPro" id="IPR018793">
    <property type="entry name" value="Cyt_c_oxidase_assmbl_Pet191"/>
</dbReference>
<keyword evidence="6" id="KW-1185">Reference proteome</keyword>
<comment type="caution">
    <text evidence="4">The sequence shown here is derived from an EMBL/GenBank/DDBJ whole genome shotgun (WGS) entry which is preliminary data.</text>
</comment>
<dbReference type="OrthoDB" id="282149at2759"/>
<dbReference type="Pfam" id="PF10203">
    <property type="entry name" value="Pet191_N"/>
    <property type="match status" value="1"/>
</dbReference>
<comment type="similarity">
    <text evidence="1">Belongs to the PET191 family.</text>
</comment>
<dbReference type="Proteomes" id="UP000322899">
    <property type="component" value="Unassembled WGS sequence"/>
</dbReference>
<dbReference type="EMBL" id="VLTO01000007">
    <property type="protein sequence ID" value="KAA0176558.1"/>
    <property type="molecule type" value="Genomic_DNA"/>
</dbReference>
<evidence type="ECO:0000313" key="5">
    <source>
        <dbReference type="Proteomes" id="UP000322899"/>
    </source>
</evidence>
<sequence length="81" mass="9111">MDGAPRACRDAMHQLAQCLAKSQCISDGHSARECMQNGEVPQCDLSRRALYECRRGQLDARTRIRGQRYTDLLGKAQDAEE</sequence>
<dbReference type="Proteomes" id="UP000323011">
    <property type="component" value="Unassembled WGS sequence"/>
</dbReference>
<dbReference type="AlphaFoldDB" id="A0A5A8EH60"/>
<dbReference type="PANTHER" id="PTHR28627:SF1">
    <property type="entry name" value="CYTOCHROME C OXIDASE ASSEMBLY FACTOR 5"/>
    <property type="match status" value="1"/>
</dbReference>
<evidence type="ECO:0000313" key="4">
    <source>
        <dbReference type="EMBL" id="KAA0176558.1"/>
    </source>
</evidence>
<dbReference type="OMA" id="KKTPKEC"/>
<evidence type="ECO:0000313" key="3">
    <source>
        <dbReference type="EMBL" id="KAA0157180.1"/>
    </source>
</evidence>
<gene>
    <name evidence="4" type="ORF">FNF27_01839</name>
    <name evidence="3" type="ORF">FNF29_00532</name>
</gene>
<proteinExistence type="inferred from homology"/>
<evidence type="ECO:0008006" key="7">
    <source>
        <dbReference type="Google" id="ProtNLM"/>
    </source>
</evidence>